<name>A0A0F6RHZ9_CITAM</name>
<feature type="transmembrane region" description="Helical" evidence="4">
    <location>
        <begin position="238"/>
        <end position="260"/>
    </location>
</feature>
<dbReference type="InterPro" id="IPR036259">
    <property type="entry name" value="MFS_trans_sf"/>
</dbReference>
<feature type="transmembrane region" description="Helical" evidence="4">
    <location>
        <begin position="44"/>
        <end position="67"/>
    </location>
</feature>
<gene>
    <name evidence="5" type="ORF">F384_23655</name>
</gene>
<feature type="transmembrane region" description="Helical" evidence="4">
    <location>
        <begin position="298"/>
        <end position="320"/>
    </location>
</feature>
<proteinExistence type="predicted"/>
<accession>A0A0F6RHZ9</accession>
<evidence type="ECO:0000256" key="4">
    <source>
        <dbReference type="SAM" id="Phobius"/>
    </source>
</evidence>
<dbReference type="HOGENOM" id="CLU_001265_59_0_6"/>
<dbReference type="PATRIC" id="fig|1261127.3.peg.4905"/>
<evidence type="ECO:0008006" key="7">
    <source>
        <dbReference type="Google" id="ProtNLM"/>
    </source>
</evidence>
<keyword evidence="1 4" id="KW-0812">Transmembrane</keyword>
<dbReference type="OrthoDB" id="5966585at2"/>
<dbReference type="AlphaFoldDB" id="A0A0F6RHZ9"/>
<feature type="transmembrane region" description="Helical" evidence="4">
    <location>
        <begin position="366"/>
        <end position="386"/>
    </location>
</feature>
<dbReference type="Pfam" id="PF07690">
    <property type="entry name" value="MFS_1"/>
    <property type="match status" value="1"/>
</dbReference>
<organism evidence="5 6">
    <name type="scientific">Citrobacter amalonaticus Y19</name>
    <dbReference type="NCBI Taxonomy" id="1261127"/>
    <lineage>
        <taxon>Bacteria</taxon>
        <taxon>Pseudomonadati</taxon>
        <taxon>Pseudomonadota</taxon>
        <taxon>Gammaproteobacteria</taxon>
        <taxon>Enterobacterales</taxon>
        <taxon>Enterobacteriaceae</taxon>
        <taxon>Citrobacter</taxon>
    </lineage>
</organism>
<feature type="transmembrane region" description="Helical" evidence="4">
    <location>
        <begin position="215"/>
        <end position="232"/>
    </location>
</feature>
<keyword evidence="3 4" id="KW-0472">Membrane</keyword>
<reference evidence="5 6" key="1">
    <citation type="journal article" date="2013" name="Appl. Microbiol. Biotechnol.">
        <title>Glycerol assimilation and production of 1,3-propanediol by Citrobacter amalonaticus Y19.</title>
        <authorList>
            <person name="Ainala S.K."/>
            <person name="Ashok S."/>
            <person name="Ko Y."/>
            <person name="Park S."/>
        </authorList>
    </citation>
    <scope>NUCLEOTIDE SEQUENCE [LARGE SCALE GENOMIC DNA]</scope>
    <source>
        <strain evidence="5 6">Y19</strain>
    </source>
</reference>
<feature type="transmembrane region" description="Helical" evidence="4">
    <location>
        <begin position="101"/>
        <end position="126"/>
    </location>
</feature>
<evidence type="ECO:0000256" key="2">
    <source>
        <dbReference type="ARBA" id="ARBA00022989"/>
    </source>
</evidence>
<keyword evidence="2 4" id="KW-1133">Transmembrane helix</keyword>
<evidence type="ECO:0000256" key="3">
    <source>
        <dbReference type="ARBA" id="ARBA00023136"/>
    </source>
</evidence>
<feature type="transmembrane region" description="Helical" evidence="4">
    <location>
        <begin position="167"/>
        <end position="186"/>
    </location>
</feature>
<feature type="transmembrane region" description="Helical" evidence="4">
    <location>
        <begin position="12"/>
        <end position="38"/>
    </location>
</feature>
<protein>
    <recommendedName>
        <fullName evidence="7">MFS transporter</fullName>
    </recommendedName>
</protein>
<dbReference type="EMBL" id="CP011132">
    <property type="protein sequence ID" value="AKE61353.1"/>
    <property type="molecule type" value="Genomic_DNA"/>
</dbReference>
<evidence type="ECO:0000313" key="5">
    <source>
        <dbReference type="EMBL" id="AKE61353.1"/>
    </source>
</evidence>
<feature type="transmembrane region" description="Helical" evidence="4">
    <location>
        <begin position="272"/>
        <end position="292"/>
    </location>
</feature>
<dbReference type="Proteomes" id="UP000034085">
    <property type="component" value="Chromosome"/>
</dbReference>
<evidence type="ECO:0000256" key="1">
    <source>
        <dbReference type="ARBA" id="ARBA00022692"/>
    </source>
</evidence>
<feature type="transmembrane region" description="Helical" evidence="4">
    <location>
        <begin position="332"/>
        <end position="354"/>
    </location>
</feature>
<dbReference type="GO" id="GO:0022857">
    <property type="term" value="F:transmembrane transporter activity"/>
    <property type="evidence" value="ECO:0007669"/>
    <property type="project" value="InterPro"/>
</dbReference>
<dbReference type="Gene3D" id="1.20.1250.20">
    <property type="entry name" value="MFS general substrate transporter like domains"/>
    <property type="match status" value="1"/>
</dbReference>
<feature type="transmembrane region" description="Helical" evidence="4">
    <location>
        <begin position="138"/>
        <end position="155"/>
    </location>
</feature>
<feature type="transmembrane region" description="Helical" evidence="4">
    <location>
        <begin position="79"/>
        <end position="95"/>
    </location>
</feature>
<sequence>MNTPPLLLSSKITWCVGLAQLINWGITYYLLGAFGSAIANDTSWGQPLIFSGLTLAMGIMGLISPISGRLLASMGGRKVLQLGALLNGLGCLLLATSHSLYIYLMAWLVMGIGMRLSLYDAAFAVLVNLAGPTARKSITQVTLLGGLASVAFWPIGEGLLSLLGWRWGVGCYSLFALISILLCISLPDNKRERGVAPRESTEQGIQHLERDYLKCGLYAALMALLSFLSTGISTHLPLILASAGVPVLVGSLWGVGQVSARLGDIAMGSRGSALGLNLIVGILLPCCFMISLLGQTSIVGTGLFVLGYGAVNGLSTLVRATLPLTLFDPRLYASRMGTLLMPSFFLSALAPSLYASFRERFGDTGMLIISLVFACVAAIIAIWIYLIGKDKQALQRVPVDITSNVNE</sequence>
<dbReference type="SUPFAM" id="SSF103473">
    <property type="entry name" value="MFS general substrate transporter"/>
    <property type="match status" value="1"/>
</dbReference>
<dbReference type="KEGG" id="cama:F384_23655"/>
<evidence type="ECO:0000313" key="6">
    <source>
        <dbReference type="Proteomes" id="UP000034085"/>
    </source>
</evidence>
<dbReference type="InterPro" id="IPR011701">
    <property type="entry name" value="MFS"/>
</dbReference>